<dbReference type="GO" id="GO:0003700">
    <property type="term" value="F:DNA-binding transcription factor activity"/>
    <property type="evidence" value="ECO:0007669"/>
    <property type="project" value="InterPro"/>
</dbReference>
<name>A0A0U1NI12_9RHOB</name>
<dbReference type="RefSeq" id="WP_082136579.1">
    <property type="nucleotide sequence ID" value="NZ_CBFHGK010000003.1"/>
</dbReference>
<protein>
    <submittedName>
        <fullName evidence="4">Transcriptional regulator MirA</fullName>
    </submittedName>
</protein>
<dbReference type="InterPro" id="IPR047057">
    <property type="entry name" value="MerR_fam"/>
</dbReference>
<gene>
    <name evidence="4" type="ORF">NIG5292_00098</name>
</gene>
<organism evidence="4 5">
    <name type="scientific">Nereida ignava</name>
    <dbReference type="NCBI Taxonomy" id="282199"/>
    <lineage>
        <taxon>Bacteria</taxon>
        <taxon>Pseudomonadati</taxon>
        <taxon>Pseudomonadota</taxon>
        <taxon>Alphaproteobacteria</taxon>
        <taxon>Rhodobacterales</taxon>
        <taxon>Roseobacteraceae</taxon>
        <taxon>Nereida</taxon>
    </lineage>
</organism>
<keyword evidence="5" id="KW-1185">Reference proteome</keyword>
<proteinExistence type="predicted"/>
<evidence type="ECO:0000313" key="4">
    <source>
        <dbReference type="EMBL" id="CRK74073.1"/>
    </source>
</evidence>
<dbReference type="EMBL" id="CVQV01000002">
    <property type="protein sequence ID" value="CRK74073.1"/>
    <property type="molecule type" value="Genomic_DNA"/>
</dbReference>
<dbReference type="AlphaFoldDB" id="A0A0U1NI12"/>
<dbReference type="Gene3D" id="1.10.1660.10">
    <property type="match status" value="1"/>
</dbReference>
<evidence type="ECO:0000256" key="1">
    <source>
        <dbReference type="ARBA" id="ARBA00023125"/>
    </source>
</evidence>
<dbReference type="PROSITE" id="PS50937">
    <property type="entry name" value="HTH_MERR_2"/>
    <property type="match status" value="1"/>
</dbReference>
<reference evidence="4 5" key="1">
    <citation type="submission" date="2015-04" db="EMBL/GenBank/DDBJ databases">
        <authorList>
            <person name="Syromyatnikov M.Y."/>
            <person name="Popov V.N."/>
        </authorList>
    </citation>
    <scope>NUCLEOTIDE SEQUENCE [LARGE SCALE GENOMIC DNA]</scope>
    <source>
        <strain evidence="4 5">CECT 5292</strain>
    </source>
</reference>
<dbReference type="OrthoDB" id="9810140at2"/>
<feature type="region of interest" description="Disordered" evidence="2">
    <location>
        <begin position="101"/>
        <end position="122"/>
    </location>
</feature>
<dbReference type="Proteomes" id="UP000048949">
    <property type="component" value="Unassembled WGS sequence"/>
</dbReference>
<dbReference type="Pfam" id="PF13411">
    <property type="entry name" value="MerR_1"/>
    <property type="match status" value="1"/>
</dbReference>
<dbReference type="PANTHER" id="PTHR30204">
    <property type="entry name" value="REDOX-CYCLING DRUG-SENSING TRANSCRIPTIONAL ACTIVATOR SOXR"/>
    <property type="match status" value="1"/>
</dbReference>
<evidence type="ECO:0000259" key="3">
    <source>
        <dbReference type="PROSITE" id="PS50937"/>
    </source>
</evidence>
<feature type="domain" description="HTH merR-type" evidence="3">
    <location>
        <begin position="10"/>
        <end position="78"/>
    </location>
</feature>
<feature type="region of interest" description="Disordered" evidence="2">
    <location>
        <begin position="143"/>
        <end position="193"/>
    </location>
</feature>
<dbReference type="STRING" id="282199.GCA_001049735_00098"/>
<accession>A0A0U1NI12</accession>
<dbReference type="CDD" id="cd04765">
    <property type="entry name" value="HTH_MlrA-like_sg2"/>
    <property type="match status" value="1"/>
</dbReference>
<dbReference type="InterPro" id="IPR009061">
    <property type="entry name" value="DNA-bd_dom_put_sf"/>
</dbReference>
<dbReference type="InterPro" id="IPR000551">
    <property type="entry name" value="MerR-type_HTH_dom"/>
</dbReference>
<feature type="region of interest" description="Disordered" evidence="2">
    <location>
        <begin position="210"/>
        <end position="241"/>
    </location>
</feature>
<dbReference type="SUPFAM" id="SSF46955">
    <property type="entry name" value="Putative DNA-binding domain"/>
    <property type="match status" value="1"/>
</dbReference>
<evidence type="ECO:0000256" key="2">
    <source>
        <dbReference type="SAM" id="MobiDB-lite"/>
    </source>
</evidence>
<evidence type="ECO:0000313" key="5">
    <source>
        <dbReference type="Proteomes" id="UP000048949"/>
    </source>
</evidence>
<keyword evidence="1" id="KW-0238">DNA-binding</keyword>
<sequence>MAKTKDAFRTISEVAEWLDVAPHVLRYWESKFAAVKPVKRAGGRRYYRPADMRVLGGVRKLLHDDGMTIKGVQKMMSESGANTISEHSRPLPFEQGEAIAAPQASTSTPPHAPDPTPAEAPQEIEPAAEQPNDFRVEDTPAGLQASFFPDEPTDNQVGPNDAADAPPQAEPKPAPTTEAPAAIDVPVIDETPTPEADIVSFPAAASLDAQTPNEPAKAQITPVQTPADPTDTELAQGPTIGGLIAQTSPNALRGKAQSIRPLHDRLAALAAKMDAAK</sequence>
<dbReference type="GO" id="GO:0003677">
    <property type="term" value="F:DNA binding"/>
    <property type="evidence" value="ECO:0007669"/>
    <property type="project" value="UniProtKB-KW"/>
</dbReference>
<dbReference type="PANTHER" id="PTHR30204:SF15">
    <property type="entry name" value="BLL5018 PROTEIN"/>
    <property type="match status" value="1"/>
</dbReference>
<dbReference type="SMART" id="SM00422">
    <property type="entry name" value="HTH_MERR"/>
    <property type="match status" value="1"/>
</dbReference>